<accession>A0A7G7XKV9</accession>
<evidence type="ECO:0000313" key="2">
    <source>
        <dbReference type="EMBL" id="QNH80604.1"/>
    </source>
</evidence>
<dbReference type="AlphaFoldDB" id="A0A7G7XKV9"/>
<name>A0A7G7XKV9_9PSED</name>
<dbReference type="Proteomes" id="UP000515277">
    <property type="component" value="Chromosome"/>
</dbReference>
<dbReference type="Gene3D" id="1.10.10.1320">
    <property type="entry name" value="Anti-sigma factor, zinc-finger domain"/>
    <property type="match status" value="1"/>
</dbReference>
<dbReference type="InterPro" id="IPR027383">
    <property type="entry name" value="Znf_put"/>
</dbReference>
<proteinExistence type="predicted"/>
<protein>
    <submittedName>
        <fullName evidence="2">Anti-sigma factor</fullName>
    </submittedName>
</protein>
<gene>
    <name evidence="2" type="ORF">GGI48_06725</name>
</gene>
<dbReference type="EMBL" id="CP060201">
    <property type="protein sequence ID" value="QNH80604.1"/>
    <property type="molecule type" value="Genomic_DNA"/>
</dbReference>
<evidence type="ECO:0000259" key="1">
    <source>
        <dbReference type="Pfam" id="PF13490"/>
    </source>
</evidence>
<organism evidence="2 3">
    <name type="scientific">Pseudomonas protegens</name>
    <dbReference type="NCBI Taxonomy" id="380021"/>
    <lineage>
        <taxon>Bacteria</taxon>
        <taxon>Pseudomonadati</taxon>
        <taxon>Pseudomonadota</taxon>
        <taxon>Gammaproteobacteria</taxon>
        <taxon>Pseudomonadales</taxon>
        <taxon>Pseudomonadaceae</taxon>
        <taxon>Pseudomonas</taxon>
    </lineage>
</organism>
<dbReference type="Pfam" id="PF13490">
    <property type="entry name" value="zf-HC2"/>
    <property type="match status" value="1"/>
</dbReference>
<reference evidence="3" key="1">
    <citation type="journal article" date="2020" name="Microbiol. Resour. Announc.">
        <title>Complete genome sequences of four natural Pseudomonas isolates that catabolize a wide range of aromatic compounds relevant to lignin valorization.</title>
        <authorList>
            <person name="Hatmaker E.A."/>
            <person name="Presley G."/>
            <person name="Cannon O."/>
            <person name="Guss A.M."/>
            <person name="Elkins J.G."/>
        </authorList>
    </citation>
    <scope>NUCLEOTIDE SEQUENCE [LARGE SCALE GENOMIC DNA]</scope>
    <source>
        <strain evidence="3">H1F5C</strain>
    </source>
</reference>
<evidence type="ECO:0000313" key="3">
    <source>
        <dbReference type="Proteomes" id="UP000515277"/>
    </source>
</evidence>
<dbReference type="InterPro" id="IPR041916">
    <property type="entry name" value="Anti_sigma_zinc_sf"/>
</dbReference>
<dbReference type="RefSeq" id="WP_179601934.1">
    <property type="nucleotide sequence ID" value="NZ_CP060201.1"/>
</dbReference>
<feature type="domain" description="Putative zinc-finger" evidence="1">
    <location>
        <begin position="6"/>
        <end position="40"/>
    </location>
</feature>
<sequence>MHAIDCKTCRAWLHGYLDNELETNAAAEVAEHLHHCAECAGEYADARRLVAQLKAHLPYHQAPAGLARRLRASIEAPASPPAGLLQRWLGPGGRRWLAPGFSTLALALSLVLYLAAPSAERPWLDEAVSSHVRSLMVDHLNDVVSSDRHTVKPWFTGKLDFAPPVFDFSQQGYVLLGGRLDYLQQQSTAALTYGHGRHLINLFILPTADADAAAQNLSLRGYNLVAWRRNHLRFILVSDLEQGELAALGQLIQKDL</sequence>